<protein>
    <submittedName>
        <fullName evidence="2">Uncharacterized protein</fullName>
    </submittedName>
</protein>
<name>A0A1L5NXK7_9HYPH</name>
<dbReference type="Proteomes" id="UP000184749">
    <property type="component" value="Plasmid pRgalIE4872d"/>
</dbReference>
<accession>A0A1L5NXK7</accession>
<keyword evidence="2" id="KW-0614">Plasmid</keyword>
<evidence type="ECO:0000313" key="2">
    <source>
        <dbReference type="EMBL" id="APO72630.1"/>
    </source>
</evidence>
<evidence type="ECO:0000313" key="3">
    <source>
        <dbReference type="Proteomes" id="UP000184749"/>
    </source>
</evidence>
<reference evidence="2 3" key="1">
    <citation type="submission" date="2016-09" db="EMBL/GenBank/DDBJ databases">
        <title>The complete genome sequences of Rhizobium gallicum, symbiovars gallicum and phaseoli, symbionts associated to common bean (Phaseolus vulgaris).</title>
        <authorList>
            <person name="Bustos P."/>
            <person name="Santamaria R.I."/>
            <person name="Perez-Carrascal O.M."/>
            <person name="Juarez S."/>
            <person name="Lozano L."/>
            <person name="Martinez-Flores I."/>
            <person name="Martinez-Romero E."/>
            <person name="Cevallos M."/>
            <person name="Romero D."/>
            <person name="Davila G."/>
            <person name="Gonzalez V."/>
        </authorList>
    </citation>
    <scope>NUCLEOTIDE SEQUENCE [LARGE SCALE GENOMIC DNA]</scope>
    <source>
        <strain evidence="2 3">IE4872</strain>
        <plasmid evidence="3">prgalie4872d</plasmid>
    </source>
</reference>
<feature type="region of interest" description="Disordered" evidence="1">
    <location>
        <begin position="45"/>
        <end position="71"/>
    </location>
</feature>
<sequence length="71" mass="7814">MIGPSVRNCTPERFPSTAAWADPRPLHRRFGCLLLALTVLATDGPLPRRVSGAGRRTKVTEEGTRGRQAMR</sequence>
<gene>
    <name evidence="2" type="ORF">IE4872_PD02117</name>
</gene>
<organism evidence="2 3">
    <name type="scientific">Rhizobium gallicum</name>
    <dbReference type="NCBI Taxonomy" id="56730"/>
    <lineage>
        <taxon>Bacteria</taxon>
        <taxon>Pseudomonadati</taxon>
        <taxon>Pseudomonadota</taxon>
        <taxon>Alphaproteobacteria</taxon>
        <taxon>Hyphomicrobiales</taxon>
        <taxon>Rhizobiaceae</taxon>
        <taxon>Rhizobium/Agrobacterium group</taxon>
        <taxon>Rhizobium</taxon>
    </lineage>
</organism>
<proteinExistence type="predicted"/>
<dbReference type="EMBL" id="CP017105">
    <property type="protein sequence ID" value="APO72630.1"/>
    <property type="molecule type" value="Genomic_DNA"/>
</dbReference>
<dbReference type="AlphaFoldDB" id="A0A1L5NXK7"/>
<geneLocation type="plasmid" evidence="3">
    <name>prgalie4872d</name>
</geneLocation>
<evidence type="ECO:0000256" key="1">
    <source>
        <dbReference type="SAM" id="MobiDB-lite"/>
    </source>
</evidence>